<accession>A0ABR7GP86</accession>
<dbReference type="InterPro" id="IPR002052">
    <property type="entry name" value="DNA_methylase_N6_adenine_CS"/>
</dbReference>
<dbReference type="RefSeq" id="WP_186970271.1">
    <property type="nucleotide sequence ID" value="NZ_JACOPK010000008.1"/>
</dbReference>
<evidence type="ECO:0000256" key="3">
    <source>
        <dbReference type="ARBA" id="ARBA00022691"/>
    </source>
</evidence>
<comment type="catalytic activity">
    <reaction evidence="4 5">
        <text>L-glutaminyl-[peptide chain release factor] + S-adenosyl-L-methionine = N(5)-methyl-L-glutaminyl-[peptide chain release factor] + S-adenosyl-L-homocysteine + H(+)</text>
        <dbReference type="Rhea" id="RHEA:42896"/>
        <dbReference type="Rhea" id="RHEA-COMP:10271"/>
        <dbReference type="Rhea" id="RHEA-COMP:10272"/>
        <dbReference type="ChEBI" id="CHEBI:15378"/>
        <dbReference type="ChEBI" id="CHEBI:30011"/>
        <dbReference type="ChEBI" id="CHEBI:57856"/>
        <dbReference type="ChEBI" id="CHEBI:59789"/>
        <dbReference type="ChEBI" id="CHEBI:61891"/>
        <dbReference type="EC" id="2.1.1.297"/>
    </reaction>
</comment>
<dbReference type="Gene3D" id="3.40.50.150">
    <property type="entry name" value="Vaccinia Virus protein VP39"/>
    <property type="match status" value="1"/>
</dbReference>
<dbReference type="NCBIfam" id="TIGR03534">
    <property type="entry name" value="RF_mod_PrmC"/>
    <property type="match status" value="1"/>
</dbReference>
<dbReference type="Pfam" id="PF05175">
    <property type="entry name" value="MTS"/>
    <property type="match status" value="1"/>
</dbReference>
<feature type="binding site" evidence="5">
    <location>
        <position position="145"/>
    </location>
    <ligand>
        <name>S-adenosyl-L-methionine</name>
        <dbReference type="ChEBI" id="CHEBI:59789"/>
    </ligand>
</feature>
<dbReference type="InterPro" id="IPR040758">
    <property type="entry name" value="PrmC_N"/>
</dbReference>
<dbReference type="EMBL" id="JACOPK010000008">
    <property type="protein sequence ID" value="MBC5696113.1"/>
    <property type="molecule type" value="Genomic_DNA"/>
</dbReference>
<dbReference type="GO" id="GO:0032259">
    <property type="term" value="P:methylation"/>
    <property type="evidence" value="ECO:0007669"/>
    <property type="project" value="UniProtKB-KW"/>
</dbReference>
<gene>
    <name evidence="5 8" type="primary">prmC</name>
    <name evidence="8" type="ORF">H8S02_09165</name>
</gene>
<feature type="domain" description="Methyltransferase small" evidence="6">
    <location>
        <begin position="107"/>
        <end position="199"/>
    </location>
</feature>
<evidence type="ECO:0000259" key="7">
    <source>
        <dbReference type="Pfam" id="PF17827"/>
    </source>
</evidence>
<comment type="function">
    <text evidence="5">Methylates the class 1 translation termination release factors RF1/PrfA and RF2/PrfB on the glutamine residue of the universally conserved GGQ motif.</text>
</comment>
<dbReference type="InterPro" id="IPR007848">
    <property type="entry name" value="Small_mtfrase_dom"/>
</dbReference>
<evidence type="ECO:0000256" key="2">
    <source>
        <dbReference type="ARBA" id="ARBA00022679"/>
    </source>
</evidence>
<evidence type="ECO:0000313" key="8">
    <source>
        <dbReference type="EMBL" id="MBC5696113.1"/>
    </source>
</evidence>
<dbReference type="Proteomes" id="UP000641741">
    <property type="component" value="Unassembled WGS sequence"/>
</dbReference>
<keyword evidence="1 5" id="KW-0489">Methyltransferase</keyword>
<comment type="similarity">
    <text evidence="5">Belongs to the protein N5-glutamine methyltransferase family. PrmC subfamily.</text>
</comment>
<dbReference type="PROSITE" id="PS00092">
    <property type="entry name" value="N6_MTASE"/>
    <property type="match status" value="1"/>
</dbReference>
<dbReference type="InterPro" id="IPR019874">
    <property type="entry name" value="RF_methyltr_PrmC"/>
</dbReference>
<dbReference type="HAMAP" id="MF_02126">
    <property type="entry name" value="RF_methyltr_PrmC"/>
    <property type="match status" value="1"/>
</dbReference>
<dbReference type="CDD" id="cd02440">
    <property type="entry name" value="AdoMet_MTases"/>
    <property type="match status" value="1"/>
</dbReference>
<dbReference type="PANTHER" id="PTHR18895">
    <property type="entry name" value="HEMK METHYLTRANSFERASE"/>
    <property type="match status" value="1"/>
</dbReference>
<keyword evidence="9" id="KW-1185">Reference proteome</keyword>
<evidence type="ECO:0000256" key="4">
    <source>
        <dbReference type="ARBA" id="ARBA00048391"/>
    </source>
</evidence>
<feature type="binding site" evidence="5">
    <location>
        <begin position="191"/>
        <end position="194"/>
    </location>
    <ligand>
        <name>substrate</name>
    </ligand>
</feature>
<protein>
    <recommendedName>
        <fullName evidence="5">Release factor glutamine methyltransferase</fullName>
        <shortName evidence="5">RF MTase</shortName>
        <ecNumber evidence="5">2.1.1.297</ecNumber>
    </recommendedName>
    <alternativeName>
        <fullName evidence="5">N5-glutamine methyltransferase PrmC</fullName>
    </alternativeName>
    <alternativeName>
        <fullName evidence="5">Protein-(glutamine-N5) MTase PrmC</fullName>
    </alternativeName>
    <alternativeName>
        <fullName evidence="5">Protein-glutamine N-methyltransferase PrmC</fullName>
    </alternativeName>
</protein>
<evidence type="ECO:0000256" key="5">
    <source>
        <dbReference type="HAMAP-Rule" id="MF_02126"/>
    </source>
</evidence>
<comment type="caution">
    <text evidence="8">The sequence shown here is derived from an EMBL/GenBank/DDBJ whole genome shotgun (WGS) entry which is preliminary data.</text>
</comment>
<dbReference type="SUPFAM" id="SSF53335">
    <property type="entry name" value="S-adenosyl-L-methionine-dependent methyltransferases"/>
    <property type="match status" value="1"/>
</dbReference>
<evidence type="ECO:0000256" key="1">
    <source>
        <dbReference type="ARBA" id="ARBA00022603"/>
    </source>
</evidence>
<sequence>MAKTINDVYLQLFHRLRDGGDPQPSMTARELTAVACHADRAHTAAWAHSYLDNATVDYANILCDRVLGGEPLAYILGEWDFYGLTFRVDKSVLIPRADTEKLCELTIQQAKPRISPRILDLCCGSGCIGIAAAHEVEDARVLAVDLSDGALRLTRENAHRLGVSGRLLAMKADATMPPPGGVGPFDIIVSNPPYITRSEMAQLDHSVADFEPHEALYGGVDGLDFYRAICENWGDTLAHGGILLFECGWKQADAVAEILQKYGFSDVCIEKDDAGVPRIVIGRSPREDDDLTK</sequence>
<evidence type="ECO:0000259" key="6">
    <source>
        <dbReference type="Pfam" id="PF05175"/>
    </source>
</evidence>
<dbReference type="NCBIfam" id="TIGR00536">
    <property type="entry name" value="hemK_fam"/>
    <property type="match status" value="1"/>
</dbReference>
<dbReference type="InterPro" id="IPR004556">
    <property type="entry name" value="HemK-like"/>
</dbReference>
<dbReference type="InterPro" id="IPR029063">
    <property type="entry name" value="SAM-dependent_MTases_sf"/>
</dbReference>
<feature type="binding site" evidence="5">
    <location>
        <position position="191"/>
    </location>
    <ligand>
        <name>S-adenosyl-L-methionine</name>
        <dbReference type="ChEBI" id="CHEBI:59789"/>
    </ligand>
</feature>
<evidence type="ECO:0000313" key="9">
    <source>
        <dbReference type="Proteomes" id="UP000641741"/>
    </source>
</evidence>
<dbReference type="InterPro" id="IPR050320">
    <property type="entry name" value="N5-glutamine_MTase"/>
</dbReference>
<reference evidence="8 9" key="1">
    <citation type="submission" date="2020-08" db="EMBL/GenBank/DDBJ databases">
        <title>Genome public.</title>
        <authorList>
            <person name="Liu C."/>
            <person name="Sun Q."/>
        </authorList>
    </citation>
    <scope>NUCLEOTIDE SEQUENCE [LARGE SCALE GENOMIC DNA]</scope>
    <source>
        <strain evidence="8 9">M2</strain>
    </source>
</reference>
<dbReference type="PANTHER" id="PTHR18895:SF74">
    <property type="entry name" value="MTRF1L RELEASE FACTOR GLUTAMINE METHYLTRANSFERASE"/>
    <property type="match status" value="1"/>
</dbReference>
<organism evidence="8 9">
    <name type="scientific">Agathobaculum hominis</name>
    <dbReference type="NCBI Taxonomy" id="2763014"/>
    <lineage>
        <taxon>Bacteria</taxon>
        <taxon>Bacillati</taxon>
        <taxon>Bacillota</taxon>
        <taxon>Clostridia</taxon>
        <taxon>Eubacteriales</taxon>
        <taxon>Butyricicoccaceae</taxon>
        <taxon>Agathobaculum</taxon>
    </lineage>
</organism>
<dbReference type="GO" id="GO:0102559">
    <property type="term" value="F:peptide chain release factor N(5)-glutamine methyltransferase activity"/>
    <property type="evidence" value="ECO:0007669"/>
    <property type="project" value="UniProtKB-EC"/>
</dbReference>
<dbReference type="Gene3D" id="1.10.8.10">
    <property type="entry name" value="DNA helicase RuvA subunit, C-terminal domain"/>
    <property type="match status" value="1"/>
</dbReference>
<keyword evidence="3 5" id="KW-0949">S-adenosyl-L-methionine</keyword>
<comment type="caution">
    <text evidence="5">Lacks conserved residue(s) required for the propagation of feature annotation.</text>
</comment>
<dbReference type="EC" id="2.1.1.297" evidence="5"/>
<keyword evidence="2 5" id="KW-0808">Transferase</keyword>
<name>A0ABR7GP86_9FIRM</name>
<proteinExistence type="inferred from homology"/>
<feature type="domain" description="Release factor glutamine methyltransferase N-terminal" evidence="7">
    <location>
        <begin position="12"/>
        <end position="77"/>
    </location>
</feature>
<dbReference type="Pfam" id="PF17827">
    <property type="entry name" value="PrmC_N"/>
    <property type="match status" value="1"/>
</dbReference>